<feature type="region of interest" description="Disordered" evidence="1">
    <location>
        <begin position="1"/>
        <end position="47"/>
    </location>
</feature>
<sequence>MSATFSTAPVASSSSMTVEVQQTLNAPTPVLTHSSRTESPSSRWSRESDMDLDSFGYSSMFSRTHDSRHDDRRQSLADVPPAYDEEAAIPLPEYTLHAPEPVTLAMYLFKFGFLFPLFWFFGAFILLSPLREPPTPSDSAPSWMPEKTEEERQRIIADIREVELKWARRCLFAFLTLAVLATAGGVTAYMVLRR</sequence>
<dbReference type="AlphaFoldDB" id="A0A9P6E944"/>
<gene>
    <name evidence="3" type="ORF">CPB83DRAFT_946252</name>
</gene>
<evidence type="ECO:0000313" key="3">
    <source>
        <dbReference type="EMBL" id="KAF9524782.1"/>
    </source>
</evidence>
<feature type="transmembrane region" description="Helical" evidence="2">
    <location>
        <begin position="107"/>
        <end position="127"/>
    </location>
</feature>
<evidence type="ECO:0000313" key="4">
    <source>
        <dbReference type="Proteomes" id="UP000807306"/>
    </source>
</evidence>
<feature type="compositionally biased region" description="Polar residues" evidence="1">
    <location>
        <begin position="1"/>
        <end position="26"/>
    </location>
</feature>
<dbReference type="OrthoDB" id="3358294at2759"/>
<protein>
    <recommendedName>
        <fullName evidence="5">Transmembrane protein</fullName>
    </recommendedName>
</protein>
<name>A0A9P6E944_9AGAR</name>
<evidence type="ECO:0000256" key="2">
    <source>
        <dbReference type="SAM" id="Phobius"/>
    </source>
</evidence>
<dbReference type="Proteomes" id="UP000807306">
    <property type="component" value="Unassembled WGS sequence"/>
</dbReference>
<proteinExistence type="predicted"/>
<keyword evidence="2" id="KW-0472">Membrane</keyword>
<dbReference type="EMBL" id="MU157893">
    <property type="protein sequence ID" value="KAF9524782.1"/>
    <property type="molecule type" value="Genomic_DNA"/>
</dbReference>
<keyword evidence="4" id="KW-1185">Reference proteome</keyword>
<organism evidence="3 4">
    <name type="scientific">Crepidotus variabilis</name>
    <dbReference type="NCBI Taxonomy" id="179855"/>
    <lineage>
        <taxon>Eukaryota</taxon>
        <taxon>Fungi</taxon>
        <taxon>Dikarya</taxon>
        <taxon>Basidiomycota</taxon>
        <taxon>Agaricomycotina</taxon>
        <taxon>Agaricomycetes</taxon>
        <taxon>Agaricomycetidae</taxon>
        <taxon>Agaricales</taxon>
        <taxon>Agaricineae</taxon>
        <taxon>Crepidotaceae</taxon>
        <taxon>Crepidotus</taxon>
    </lineage>
</organism>
<feature type="transmembrane region" description="Helical" evidence="2">
    <location>
        <begin position="171"/>
        <end position="192"/>
    </location>
</feature>
<evidence type="ECO:0000256" key="1">
    <source>
        <dbReference type="SAM" id="MobiDB-lite"/>
    </source>
</evidence>
<accession>A0A9P6E944</accession>
<keyword evidence="2" id="KW-0812">Transmembrane</keyword>
<comment type="caution">
    <text evidence="3">The sequence shown here is derived from an EMBL/GenBank/DDBJ whole genome shotgun (WGS) entry which is preliminary data.</text>
</comment>
<keyword evidence="2" id="KW-1133">Transmembrane helix</keyword>
<reference evidence="3" key="1">
    <citation type="submission" date="2020-11" db="EMBL/GenBank/DDBJ databases">
        <authorList>
            <consortium name="DOE Joint Genome Institute"/>
            <person name="Ahrendt S."/>
            <person name="Riley R."/>
            <person name="Andreopoulos W."/>
            <person name="Labutti K."/>
            <person name="Pangilinan J."/>
            <person name="Ruiz-Duenas F.J."/>
            <person name="Barrasa J.M."/>
            <person name="Sanchez-Garcia M."/>
            <person name="Camarero S."/>
            <person name="Miyauchi S."/>
            <person name="Serrano A."/>
            <person name="Linde D."/>
            <person name="Babiker R."/>
            <person name="Drula E."/>
            <person name="Ayuso-Fernandez I."/>
            <person name="Pacheco R."/>
            <person name="Padilla G."/>
            <person name="Ferreira P."/>
            <person name="Barriuso J."/>
            <person name="Kellner H."/>
            <person name="Castanera R."/>
            <person name="Alfaro M."/>
            <person name="Ramirez L."/>
            <person name="Pisabarro A.G."/>
            <person name="Kuo A."/>
            <person name="Tritt A."/>
            <person name="Lipzen A."/>
            <person name="He G."/>
            <person name="Yan M."/>
            <person name="Ng V."/>
            <person name="Cullen D."/>
            <person name="Martin F."/>
            <person name="Rosso M.-N."/>
            <person name="Henrissat B."/>
            <person name="Hibbett D."/>
            <person name="Martinez A.T."/>
            <person name="Grigoriev I.V."/>
        </authorList>
    </citation>
    <scope>NUCLEOTIDE SEQUENCE</scope>
    <source>
        <strain evidence="3">CBS 506.95</strain>
    </source>
</reference>
<evidence type="ECO:0008006" key="5">
    <source>
        <dbReference type="Google" id="ProtNLM"/>
    </source>
</evidence>